<dbReference type="Proteomes" id="UP000436088">
    <property type="component" value="Unassembled WGS sequence"/>
</dbReference>
<evidence type="ECO:0000313" key="2">
    <source>
        <dbReference type="EMBL" id="KAE8694220.1"/>
    </source>
</evidence>
<reference evidence="2" key="1">
    <citation type="submission" date="2019-09" db="EMBL/GenBank/DDBJ databases">
        <title>Draft genome information of white flower Hibiscus syriacus.</title>
        <authorList>
            <person name="Kim Y.-M."/>
        </authorList>
    </citation>
    <scope>NUCLEOTIDE SEQUENCE [LARGE SCALE GENOMIC DNA]</scope>
    <source>
        <strain evidence="2">YM2019G1</strain>
    </source>
</reference>
<gene>
    <name evidence="2" type="ORF">F3Y22_tig00110785pilonHSYRG00045</name>
</gene>
<feature type="region of interest" description="Disordered" evidence="1">
    <location>
        <begin position="45"/>
        <end position="74"/>
    </location>
</feature>
<sequence>MNSDERPQQVTGVVIITLPPSDNPSYGKTITAFTLSNDDVLPQSLRTQKPDQNLPTTHVVTSPPPSPQNPQHGFSFSRLFSDNPRRLLGFLGISLFALLFCSSSFSNTSVELRNSNDSDNEKPRSFIFPLYHKLGAADTELKLGRFVDVDNENLVVSIDSVPMGTRKVNKLVGATAAVIHPSATTILPVRGNVYPDGRPAL</sequence>
<comment type="caution">
    <text evidence="2">The sequence shown here is derived from an EMBL/GenBank/DDBJ whole genome shotgun (WGS) entry which is preliminary data.</text>
</comment>
<organism evidence="2 3">
    <name type="scientific">Hibiscus syriacus</name>
    <name type="common">Rose of Sharon</name>
    <dbReference type="NCBI Taxonomy" id="106335"/>
    <lineage>
        <taxon>Eukaryota</taxon>
        <taxon>Viridiplantae</taxon>
        <taxon>Streptophyta</taxon>
        <taxon>Embryophyta</taxon>
        <taxon>Tracheophyta</taxon>
        <taxon>Spermatophyta</taxon>
        <taxon>Magnoliopsida</taxon>
        <taxon>eudicotyledons</taxon>
        <taxon>Gunneridae</taxon>
        <taxon>Pentapetalae</taxon>
        <taxon>rosids</taxon>
        <taxon>malvids</taxon>
        <taxon>Malvales</taxon>
        <taxon>Malvaceae</taxon>
        <taxon>Malvoideae</taxon>
        <taxon>Hibiscus</taxon>
    </lineage>
</organism>
<protein>
    <submittedName>
        <fullName evidence="2">Detected protein of confused Function</fullName>
    </submittedName>
</protein>
<evidence type="ECO:0000313" key="3">
    <source>
        <dbReference type="Proteomes" id="UP000436088"/>
    </source>
</evidence>
<feature type="compositionally biased region" description="Polar residues" evidence="1">
    <location>
        <begin position="45"/>
        <end position="54"/>
    </location>
</feature>
<proteinExistence type="predicted"/>
<dbReference type="AlphaFoldDB" id="A0A6A2ZR39"/>
<dbReference type="EMBL" id="VEPZ02001111">
    <property type="protein sequence ID" value="KAE8694220.1"/>
    <property type="molecule type" value="Genomic_DNA"/>
</dbReference>
<name>A0A6A2ZR39_HIBSY</name>
<accession>A0A6A2ZR39</accession>
<evidence type="ECO:0000256" key="1">
    <source>
        <dbReference type="SAM" id="MobiDB-lite"/>
    </source>
</evidence>
<keyword evidence="3" id="KW-1185">Reference proteome</keyword>